<dbReference type="InterPro" id="IPR036979">
    <property type="entry name" value="CM_dom_sf"/>
</dbReference>
<dbReference type="Pfam" id="PF01817">
    <property type="entry name" value="CM_2"/>
    <property type="match status" value="1"/>
</dbReference>
<sequence>MNDAFSDPLADIRREIDRIDEAMHLLLMERGAVIDRLVEIKRTSETGSAFRPAREADMMRRLAARHQGRLPLATAEHLWRTIIATFTHVQAPFTLHVEQGARALEMHDLARFHVGFDVPLEGHGTAARVVEAVRGSTGDLGLVRIDPAPAAAWWEGLGGDGPHVMARLPFFPGPQRPAPLDAFVIARPLGPAAAAEVTVWSTTDDGGEELGNEAETIATVTRNGQRNRLVAVRGDAPPAPDARPVGGYAAPFAP</sequence>
<evidence type="ECO:0000313" key="4">
    <source>
        <dbReference type="EMBL" id="MBB3973896.1"/>
    </source>
</evidence>
<organism evidence="4 5">
    <name type="scientific">Hansschlegelia beijingensis</name>
    <dbReference type="NCBI Taxonomy" id="1133344"/>
    <lineage>
        <taxon>Bacteria</taxon>
        <taxon>Pseudomonadati</taxon>
        <taxon>Pseudomonadota</taxon>
        <taxon>Alphaproteobacteria</taxon>
        <taxon>Hyphomicrobiales</taxon>
        <taxon>Methylopilaceae</taxon>
        <taxon>Hansschlegelia</taxon>
    </lineage>
</organism>
<evidence type="ECO:0000313" key="5">
    <source>
        <dbReference type="Proteomes" id="UP000528964"/>
    </source>
</evidence>
<evidence type="ECO:0000259" key="3">
    <source>
        <dbReference type="PROSITE" id="PS51168"/>
    </source>
</evidence>
<dbReference type="InterPro" id="IPR036263">
    <property type="entry name" value="Chorismate_II_sf"/>
</dbReference>
<dbReference type="EC" id="5.4.99.5" evidence="1"/>
<dbReference type="PROSITE" id="PS51168">
    <property type="entry name" value="CHORISMATE_MUT_2"/>
    <property type="match status" value="1"/>
</dbReference>
<dbReference type="AlphaFoldDB" id="A0A7W6CZG0"/>
<evidence type="ECO:0000256" key="2">
    <source>
        <dbReference type="SAM" id="MobiDB-lite"/>
    </source>
</evidence>
<dbReference type="InterPro" id="IPR002701">
    <property type="entry name" value="CM_II_prokaryot"/>
</dbReference>
<keyword evidence="5" id="KW-1185">Reference proteome</keyword>
<dbReference type="RefSeq" id="WP_183395765.1">
    <property type="nucleotide sequence ID" value="NZ_JACIDR010000004.1"/>
</dbReference>
<name>A0A7W6CZG0_9HYPH</name>
<proteinExistence type="predicted"/>
<dbReference type="SUPFAM" id="SSF48600">
    <property type="entry name" value="Chorismate mutase II"/>
    <property type="match status" value="1"/>
</dbReference>
<dbReference type="SMART" id="SM00830">
    <property type="entry name" value="CM_2"/>
    <property type="match status" value="1"/>
</dbReference>
<accession>A0A7W6CZG0</accession>
<gene>
    <name evidence="4" type="ORF">GGR24_002573</name>
</gene>
<dbReference type="Gene3D" id="1.20.59.10">
    <property type="entry name" value="Chorismate mutase"/>
    <property type="match status" value="1"/>
</dbReference>
<feature type="region of interest" description="Disordered" evidence="2">
    <location>
        <begin position="233"/>
        <end position="254"/>
    </location>
</feature>
<comment type="caution">
    <text evidence="4">The sequence shown here is derived from an EMBL/GenBank/DDBJ whole genome shotgun (WGS) entry which is preliminary data.</text>
</comment>
<reference evidence="4 5" key="1">
    <citation type="submission" date="2020-08" db="EMBL/GenBank/DDBJ databases">
        <title>Genomic Encyclopedia of Type Strains, Phase IV (KMG-IV): sequencing the most valuable type-strain genomes for metagenomic binning, comparative biology and taxonomic classification.</title>
        <authorList>
            <person name="Goeker M."/>
        </authorList>
    </citation>
    <scope>NUCLEOTIDE SEQUENCE [LARGE SCALE GENOMIC DNA]</scope>
    <source>
        <strain evidence="4 5">DSM 25481</strain>
    </source>
</reference>
<dbReference type="EMBL" id="JACIDR010000004">
    <property type="protein sequence ID" value="MBB3973896.1"/>
    <property type="molecule type" value="Genomic_DNA"/>
</dbReference>
<feature type="compositionally biased region" description="Low complexity" evidence="2">
    <location>
        <begin position="233"/>
        <end position="247"/>
    </location>
</feature>
<evidence type="ECO:0000256" key="1">
    <source>
        <dbReference type="ARBA" id="ARBA00012404"/>
    </source>
</evidence>
<feature type="domain" description="Chorismate mutase" evidence="3">
    <location>
        <begin position="3"/>
        <end position="94"/>
    </location>
</feature>
<dbReference type="Proteomes" id="UP000528964">
    <property type="component" value="Unassembled WGS sequence"/>
</dbReference>
<dbReference type="GO" id="GO:0004106">
    <property type="term" value="F:chorismate mutase activity"/>
    <property type="evidence" value="ECO:0007669"/>
    <property type="project" value="UniProtKB-EC"/>
</dbReference>
<dbReference type="GO" id="GO:0046417">
    <property type="term" value="P:chorismate metabolic process"/>
    <property type="evidence" value="ECO:0007669"/>
    <property type="project" value="InterPro"/>
</dbReference>
<protein>
    <recommendedName>
        <fullName evidence="1">chorismate mutase</fullName>
        <ecNumber evidence="1">5.4.99.5</ecNumber>
    </recommendedName>
</protein>